<reference evidence="2 3" key="1">
    <citation type="submission" date="2020-01" db="EMBL/GenBank/DDBJ databases">
        <title>Whole genome and functional gene identification of agarase of Vibrio HN897.</title>
        <authorList>
            <person name="Liu Y."/>
            <person name="Zhao Z."/>
        </authorList>
    </citation>
    <scope>NUCLEOTIDE SEQUENCE [LARGE SCALE GENOMIC DNA]</scope>
    <source>
        <strain evidence="2 3">HN897</strain>
    </source>
</reference>
<dbReference type="RefSeq" id="WP_164649850.1">
    <property type="nucleotide sequence ID" value="NZ_CP047476.1"/>
</dbReference>
<feature type="chain" id="PRO_5030548941" description="Polysaccharide lyase family 7 protein" evidence="1">
    <location>
        <begin position="21"/>
        <end position="261"/>
    </location>
</feature>
<sequence>MIQTIAFIFILLLSSFKAHAEIDLECPVLDTRSEQSQHFESDFSSLNGWGAHFNYPHSAQIVDDPIEGSNQALRVELQPGDVFQTRTGEAYRAEIYETYRAPFNAEMQYRFRILISDDWQFDNVRALIAQWHATPDRHLGEISRSPNLGIELRDNRFLIRGQTSDLAVNLHNKEGMVRQQHYLSEPIKTNHWYQFEVNVVWTPQDSGFLRVSIDDEVVVNFSGPTSYLDCVGPYFKTGIYRDDTPNTFVMFVDDYSRKAFK</sequence>
<proteinExistence type="predicted"/>
<evidence type="ECO:0008006" key="4">
    <source>
        <dbReference type="Google" id="ProtNLM"/>
    </source>
</evidence>
<feature type="signal peptide" evidence="1">
    <location>
        <begin position="1"/>
        <end position="20"/>
    </location>
</feature>
<dbReference type="AlphaFoldDB" id="A0A7Z2T624"/>
<dbReference type="Pfam" id="PF14099">
    <property type="entry name" value="Polysacc_lyase"/>
    <property type="match status" value="1"/>
</dbReference>
<dbReference type="EMBL" id="CP047476">
    <property type="protein sequence ID" value="QIA64950.1"/>
    <property type="molecule type" value="Genomic_DNA"/>
</dbReference>
<evidence type="ECO:0000256" key="1">
    <source>
        <dbReference type="SAM" id="SignalP"/>
    </source>
</evidence>
<dbReference type="InterPro" id="IPR025975">
    <property type="entry name" value="Polysacc_lyase"/>
</dbReference>
<organism evidence="2 3">
    <name type="scientific">Vibrio astriarenae</name>
    <dbReference type="NCBI Taxonomy" id="1481923"/>
    <lineage>
        <taxon>Bacteria</taxon>
        <taxon>Pseudomonadati</taxon>
        <taxon>Pseudomonadota</taxon>
        <taxon>Gammaproteobacteria</taxon>
        <taxon>Vibrionales</taxon>
        <taxon>Vibrionaceae</taxon>
        <taxon>Vibrio</taxon>
    </lineage>
</organism>
<accession>A0A7Z2T624</accession>
<keyword evidence="3" id="KW-1185">Reference proteome</keyword>
<evidence type="ECO:0000313" key="2">
    <source>
        <dbReference type="EMBL" id="QIA64950.1"/>
    </source>
</evidence>
<keyword evidence="1" id="KW-0732">Signal</keyword>
<dbReference type="KEGG" id="vas:GT360_15400"/>
<dbReference type="Gene3D" id="2.60.120.200">
    <property type="match status" value="1"/>
</dbReference>
<protein>
    <recommendedName>
        <fullName evidence="4">Polysaccharide lyase family 7 protein</fullName>
    </recommendedName>
</protein>
<gene>
    <name evidence="2" type="ORF">GT360_15400</name>
</gene>
<name>A0A7Z2T624_9VIBR</name>
<evidence type="ECO:0000313" key="3">
    <source>
        <dbReference type="Proteomes" id="UP000464262"/>
    </source>
</evidence>
<dbReference type="Proteomes" id="UP000464262">
    <property type="component" value="Chromosome 2"/>
</dbReference>